<keyword evidence="1" id="KW-0489">Methyltransferase</keyword>
<dbReference type="AlphaFoldDB" id="C4JZV4"/>
<evidence type="ECO:0000256" key="1">
    <source>
        <dbReference type="ARBA" id="ARBA00022603"/>
    </source>
</evidence>
<organism evidence="4 5">
    <name type="scientific">Uncinocarpus reesii (strain UAMH 1704)</name>
    <dbReference type="NCBI Taxonomy" id="336963"/>
    <lineage>
        <taxon>Eukaryota</taxon>
        <taxon>Fungi</taxon>
        <taxon>Dikarya</taxon>
        <taxon>Ascomycota</taxon>
        <taxon>Pezizomycotina</taxon>
        <taxon>Eurotiomycetes</taxon>
        <taxon>Eurotiomycetidae</taxon>
        <taxon>Onygenales</taxon>
        <taxon>Onygenaceae</taxon>
        <taxon>Uncinocarpus</taxon>
    </lineage>
</organism>
<dbReference type="Proteomes" id="UP000002058">
    <property type="component" value="Unassembled WGS sequence"/>
</dbReference>
<dbReference type="InParanoid" id="C4JZV4"/>
<evidence type="ECO:0000313" key="5">
    <source>
        <dbReference type="Proteomes" id="UP000002058"/>
    </source>
</evidence>
<evidence type="ECO:0000259" key="3">
    <source>
        <dbReference type="Pfam" id="PF13649"/>
    </source>
</evidence>
<dbReference type="SUPFAM" id="SSF53335">
    <property type="entry name" value="S-adenosyl-L-methionine-dependent methyltransferases"/>
    <property type="match status" value="1"/>
</dbReference>
<dbReference type="eggNOG" id="ENOG502RZIN">
    <property type="taxonomic scope" value="Eukaryota"/>
</dbReference>
<dbReference type="RefSeq" id="XP_002582932.1">
    <property type="nucleotide sequence ID" value="XM_002582886.1"/>
</dbReference>
<evidence type="ECO:0000313" key="4">
    <source>
        <dbReference type="EMBL" id="EEP82840.1"/>
    </source>
</evidence>
<dbReference type="EMBL" id="CH476619">
    <property type="protein sequence ID" value="EEP82840.1"/>
    <property type="molecule type" value="Genomic_DNA"/>
</dbReference>
<dbReference type="InterPro" id="IPR041698">
    <property type="entry name" value="Methyltransf_25"/>
</dbReference>
<proteinExistence type="predicted"/>
<dbReference type="InterPro" id="IPR029063">
    <property type="entry name" value="SAM-dependent_MTases_sf"/>
</dbReference>
<feature type="domain" description="Methyltransferase" evidence="3">
    <location>
        <begin position="46"/>
        <end position="136"/>
    </location>
</feature>
<dbReference type="GO" id="GO:0032259">
    <property type="term" value="P:methylation"/>
    <property type="evidence" value="ECO:0007669"/>
    <property type="project" value="UniProtKB-KW"/>
</dbReference>
<keyword evidence="2" id="KW-0808">Transferase</keyword>
<accession>C4JZV4</accession>
<reference evidence="5" key="1">
    <citation type="journal article" date="2009" name="Genome Res.">
        <title>Comparative genomic analyses of the human fungal pathogens Coccidioides and their relatives.</title>
        <authorList>
            <person name="Sharpton T.J."/>
            <person name="Stajich J.E."/>
            <person name="Rounsley S.D."/>
            <person name="Gardner M.J."/>
            <person name="Wortman J.R."/>
            <person name="Jordar V.S."/>
            <person name="Maiti R."/>
            <person name="Kodira C.D."/>
            <person name="Neafsey D.E."/>
            <person name="Zeng Q."/>
            <person name="Hung C.-Y."/>
            <person name="McMahan C."/>
            <person name="Muszewska A."/>
            <person name="Grynberg M."/>
            <person name="Mandel M.A."/>
            <person name="Kellner E.M."/>
            <person name="Barker B.M."/>
            <person name="Galgiani J.N."/>
            <person name="Orbach M.J."/>
            <person name="Kirkland T.N."/>
            <person name="Cole G.T."/>
            <person name="Henn M.R."/>
            <person name="Birren B.W."/>
            <person name="Taylor J.W."/>
        </authorList>
    </citation>
    <scope>NUCLEOTIDE SEQUENCE [LARGE SCALE GENOMIC DNA]</scope>
    <source>
        <strain evidence="5">UAMH 1704</strain>
    </source>
</reference>
<dbReference type="KEGG" id="ure:UREG_07705"/>
<dbReference type="STRING" id="336963.C4JZV4"/>
<evidence type="ECO:0000256" key="2">
    <source>
        <dbReference type="ARBA" id="ARBA00022679"/>
    </source>
</evidence>
<dbReference type="VEuPathDB" id="FungiDB:UREG_07705"/>
<dbReference type="CDD" id="cd02440">
    <property type="entry name" value="AdoMet_MTases"/>
    <property type="match status" value="1"/>
</dbReference>
<dbReference type="OrthoDB" id="66144at2759"/>
<protein>
    <recommendedName>
        <fullName evidence="3">Methyltransferase domain-containing protein</fullName>
    </recommendedName>
</protein>
<sequence length="250" mass="27511">MGTQAPTSGAGADHWTAEAYSASAAFVPRLTQKILHYLDPQPTDRVLDIGCGDGKFTANFVDRVEYVLGLDASKGMIEAAKRDFARGNAEYRTVDCRYLDQELQGGSVASATWDKVDPTTRVAVLQAIHGCLKPNGSFIFEMGGHGNVPEVHAAIIAALVHQGVKIEAARQVMPWFFPSETWMRKTLEGIGFRVERLEMEYRPTKLTTDEKGGIEGWVRLMGASPLEALDEGKREDAVREPIYTSSKNHI</sequence>
<gene>
    <name evidence="4" type="ORF">UREG_07705</name>
</gene>
<dbReference type="Pfam" id="PF13649">
    <property type="entry name" value="Methyltransf_25"/>
    <property type="match status" value="1"/>
</dbReference>
<dbReference type="PANTHER" id="PTHR43861">
    <property type="entry name" value="TRANS-ACONITATE 2-METHYLTRANSFERASE-RELATED"/>
    <property type="match status" value="1"/>
</dbReference>
<dbReference type="OMA" id="WYFPSIG"/>
<dbReference type="PANTHER" id="PTHR43861:SF1">
    <property type="entry name" value="TRANS-ACONITATE 2-METHYLTRANSFERASE"/>
    <property type="match status" value="1"/>
</dbReference>
<dbReference type="HOGENOM" id="CLU_037990_5_3_1"/>
<dbReference type="GeneID" id="8439721"/>
<dbReference type="Gene3D" id="3.40.50.150">
    <property type="entry name" value="Vaccinia Virus protein VP39"/>
    <property type="match status" value="1"/>
</dbReference>
<keyword evidence="5" id="KW-1185">Reference proteome</keyword>
<name>C4JZV4_UNCRE</name>
<dbReference type="GO" id="GO:0008168">
    <property type="term" value="F:methyltransferase activity"/>
    <property type="evidence" value="ECO:0007669"/>
    <property type="project" value="UniProtKB-KW"/>
</dbReference>